<feature type="transmembrane region" description="Helical" evidence="1">
    <location>
        <begin position="138"/>
        <end position="160"/>
    </location>
</feature>
<name>A0A318LE22_9PSEU</name>
<keyword evidence="1" id="KW-0812">Transmembrane</keyword>
<keyword evidence="1" id="KW-0472">Membrane</keyword>
<dbReference type="EMBL" id="MASU01000013">
    <property type="protein sequence ID" value="PXY24261.1"/>
    <property type="molecule type" value="Genomic_DNA"/>
</dbReference>
<dbReference type="Proteomes" id="UP000247892">
    <property type="component" value="Unassembled WGS sequence"/>
</dbReference>
<evidence type="ECO:0000256" key="1">
    <source>
        <dbReference type="SAM" id="Phobius"/>
    </source>
</evidence>
<reference evidence="3 4" key="1">
    <citation type="submission" date="2016-07" db="EMBL/GenBank/DDBJ databases">
        <title>Draft genome sequence of Prauserella sp. YIM 121212, isolated from alkaline soil.</title>
        <authorList>
            <person name="Ruckert C."/>
            <person name="Albersmeier A."/>
            <person name="Jiang C.-L."/>
            <person name="Jiang Y."/>
            <person name="Kalinowski J."/>
            <person name="Schneider O."/>
            <person name="Winkler A."/>
            <person name="Zotchev S.B."/>
        </authorList>
    </citation>
    <scope>NUCLEOTIDE SEQUENCE [LARGE SCALE GENOMIC DNA]</scope>
    <source>
        <strain evidence="3 4">YIM 121212</strain>
    </source>
</reference>
<dbReference type="Pfam" id="PF02517">
    <property type="entry name" value="Rce1-like"/>
    <property type="match status" value="1"/>
</dbReference>
<comment type="caution">
    <text evidence="3">The sequence shown here is derived from an EMBL/GenBank/DDBJ whole genome shotgun (WGS) entry which is preliminary data.</text>
</comment>
<dbReference type="GO" id="GO:0004175">
    <property type="term" value="F:endopeptidase activity"/>
    <property type="evidence" value="ECO:0007669"/>
    <property type="project" value="UniProtKB-ARBA"/>
</dbReference>
<accession>A0A318LE22</accession>
<evidence type="ECO:0000313" key="4">
    <source>
        <dbReference type="Proteomes" id="UP000247892"/>
    </source>
</evidence>
<feature type="transmembrane region" description="Helical" evidence="1">
    <location>
        <begin position="101"/>
        <end position="118"/>
    </location>
</feature>
<feature type="transmembrane region" description="Helical" evidence="1">
    <location>
        <begin position="59"/>
        <end position="80"/>
    </location>
</feature>
<feature type="transmembrane region" description="Helical" evidence="1">
    <location>
        <begin position="21"/>
        <end position="47"/>
    </location>
</feature>
<dbReference type="OrthoDB" id="8453431at2"/>
<dbReference type="RefSeq" id="WP_110342325.1">
    <property type="nucleotide sequence ID" value="NZ_JBHVKT010000018.1"/>
</dbReference>
<dbReference type="InterPro" id="IPR003675">
    <property type="entry name" value="Rce1/LyrA-like_dom"/>
</dbReference>
<gene>
    <name evidence="3" type="ORF">BA062_28965</name>
</gene>
<dbReference type="GO" id="GO:0080120">
    <property type="term" value="P:CAAX-box protein maturation"/>
    <property type="evidence" value="ECO:0007669"/>
    <property type="project" value="UniProtKB-ARBA"/>
</dbReference>
<sequence>MDRSREDPLPIRAGLVLGAHWGFLAFFAGLGAYYLLSLLLTAFAIGGDGEVGSLRLPELGPLVLLAFVPNLLLGLAPVLAARRWGRGVLAEFRLLPNARDVKVGLACGGFALLTGYLLNVVLLEVYGTDRLTDPLTEVFGGIASDAGWLIVAALIVVVAAPLTEELFVRGALWNGLVHHRVPPWVVLVLTALVFAQLHGEPTRTIALLGQGIAIGAARLITDRVGASLVAHATNNLPPALLLFGGS</sequence>
<keyword evidence="1" id="KW-1133">Transmembrane helix</keyword>
<feature type="domain" description="CAAX prenyl protease 2/Lysostaphin resistance protein A-like" evidence="2">
    <location>
        <begin position="148"/>
        <end position="236"/>
    </location>
</feature>
<protein>
    <recommendedName>
        <fullName evidence="2">CAAX prenyl protease 2/Lysostaphin resistance protein A-like domain-containing protein</fullName>
    </recommendedName>
</protein>
<evidence type="ECO:0000313" key="3">
    <source>
        <dbReference type="EMBL" id="PXY24261.1"/>
    </source>
</evidence>
<dbReference type="AlphaFoldDB" id="A0A318LE22"/>
<evidence type="ECO:0000259" key="2">
    <source>
        <dbReference type="Pfam" id="PF02517"/>
    </source>
</evidence>
<proteinExistence type="predicted"/>
<keyword evidence="4" id="KW-1185">Reference proteome</keyword>
<organism evidence="3 4">
    <name type="scientific">Prauserella flavalba</name>
    <dbReference type="NCBI Taxonomy" id="1477506"/>
    <lineage>
        <taxon>Bacteria</taxon>
        <taxon>Bacillati</taxon>
        <taxon>Actinomycetota</taxon>
        <taxon>Actinomycetes</taxon>
        <taxon>Pseudonocardiales</taxon>
        <taxon>Pseudonocardiaceae</taxon>
        <taxon>Prauserella</taxon>
    </lineage>
</organism>